<evidence type="ECO:0000313" key="3">
    <source>
        <dbReference type="Proteomes" id="UP000294513"/>
    </source>
</evidence>
<feature type="transmembrane region" description="Helical" evidence="1">
    <location>
        <begin position="35"/>
        <end position="53"/>
    </location>
</feature>
<dbReference type="InterPro" id="IPR008523">
    <property type="entry name" value="DUF805"/>
</dbReference>
<proteinExistence type="predicted"/>
<dbReference type="PANTHER" id="PTHR34980:SF2">
    <property type="entry name" value="INNER MEMBRANE PROTEIN YHAH-RELATED"/>
    <property type="match status" value="1"/>
</dbReference>
<comment type="caution">
    <text evidence="2">The sequence shown here is derived from an EMBL/GenBank/DDBJ whole genome shotgun (WGS) entry which is preliminary data.</text>
</comment>
<dbReference type="PANTHER" id="PTHR34980">
    <property type="entry name" value="INNER MEMBRANE PROTEIN-RELATED-RELATED"/>
    <property type="match status" value="1"/>
</dbReference>
<keyword evidence="1" id="KW-1133">Transmembrane helix</keyword>
<feature type="transmembrane region" description="Helical" evidence="1">
    <location>
        <begin position="90"/>
        <end position="108"/>
    </location>
</feature>
<protein>
    <submittedName>
        <fullName evidence="2">DUF805 domain-containing protein</fullName>
    </submittedName>
</protein>
<evidence type="ECO:0000313" key="2">
    <source>
        <dbReference type="EMBL" id="TDD91832.1"/>
    </source>
</evidence>
<organism evidence="2 3">
    <name type="scientific">Actinomadura rubrisoli</name>
    <dbReference type="NCBI Taxonomy" id="2530368"/>
    <lineage>
        <taxon>Bacteria</taxon>
        <taxon>Bacillati</taxon>
        <taxon>Actinomycetota</taxon>
        <taxon>Actinomycetes</taxon>
        <taxon>Streptosporangiales</taxon>
        <taxon>Thermomonosporaceae</taxon>
        <taxon>Actinomadura</taxon>
    </lineage>
</organism>
<keyword evidence="1" id="KW-0472">Membrane</keyword>
<evidence type="ECO:0000256" key="1">
    <source>
        <dbReference type="SAM" id="Phobius"/>
    </source>
</evidence>
<dbReference type="Proteomes" id="UP000294513">
    <property type="component" value="Unassembled WGS sequence"/>
</dbReference>
<dbReference type="Pfam" id="PF05656">
    <property type="entry name" value="DUF805"/>
    <property type="match status" value="1"/>
</dbReference>
<reference evidence="2 3" key="1">
    <citation type="submission" date="2019-03" db="EMBL/GenBank/DDBJ databases">
        <title>Draft genome sequences of novel Actinobacteria.</title>
        <authorList>
            <person name="Sahin N."/>
            <person name="Ay H."/>
            <person name="Saygin H."/>
        </authorList>
    </citation>
    <scope>NUCLEOTIDE SEQUENCE [LARGE SCALE GENOMIC DNA]</scope>
    <source>
        <strain evidence="2 3">H3C3</strain>
    </source>
</reference>
<keyword evidence="1" id="KW-0812">Transmembrane</keyword>
<dbReference type="EMBL" id="SMKU01000042">
    <property type="protein sequence ID" value="TDD91832.1"/>
    <property type="molecule type" value="Genomic_DNA"/>
</dbReference>
<sequence>MHDERWRRPMKPHIAVQQGFRRTFSWSGRTSRSEYWWFALSSWLAFALCLSLTMTLENVAFFLSWILIFIIPTLGAAVRRLHDSDHSGGWWFIGFVPYLGALVLLVFYCLPSTLGLNRYGSPSDAAAQAKLARRLGRSYEKHDKVYLAVGYTALSVIFGTEAGKNIDGDMAVLARQREVLGELAFRQRLCEVLGGPDAETFIRMVADSHSQLTSTSDAYPGE</sequence>
<keyword evidence="3" id="KW-1185">Reference proteome</keyword>
<dbReference type="GO" id="GO:0005886">
    <property type="term" value="C:plasma membrane"/>
    <property type="evidence" value="ECO:0007669"/>
    <property type="project" value="TreeGrafter"/>
</dbReference>
<dbReference type="AlphaFoldDB" id="A0A4R5C4Q2"/>
<feature type="transmembrane region" description="Helical" evidence="1">
    <location>
        <begin position="59"/>
        <end position="78"/>
    </location>
</feature>
<accession>A0A4R5C4Q2</accession>
<gene>
    <name evidence="2" type="ORF">E1298_11315</name>
</gene>
<name>A0A4R5C4Q2_9ACTN</name>